<dbReference type="AlphaFoldDB" id="A0A7S1HBN3"/>
<accession>A0A7S1HBN3</accession>
<reference evidence="1" key="1">
    <citation type="submission" date="2021-01" db="EMBL/GenBank/DDBJ databases">
        <authorList>
            <person name="Corre E."/>
            <person name="Pelletier E."/>
            <person name="Niang G."/>
            <person name="Scheremetjew M."/>
            <person name="Finn R."/>
            <person name="Kale V."/>
            <person name="Holt S."/>
            <person name="Cochrane G."/>
            <person name="Meng A."/>
            <person name="Brown T."/>
            <person name="Cohen L."/>
        </authorList>
    </citation>
    <scope>NUCLEOTIDE SEQUENCE</scope>
    <source>
        <strain evidence="1">CCMP644</strain>
    </source>
</reference>
<dbReference type="EMBL" id="HBFX01043990">
    <property type="protein sequence ID" value="CAD8975442.1"/>
    <property type="molecule type" value="Transcribed_RNA"/>
</dbReference>
<gene>
    <name evidence="1" type="ORF">HAND00432_LOCUS26447</name>
</gene>
<protein>
    <submittedName>
        <fullName evidence="1">Uncharacterized protein</fullName>
    </submittedName>
</protein>
<proteinExistence type="predicted"/>
<name>A0A7S1HBN3_HEMAN</name>
<evidence type="ECO:0000313" key="1">
    <source>
        <dbReference type="EMBL" id="CAD8975442.1"/>
    </source>
</evidence>
<organism evidence="1">
    <name type="scientific">Hemiselmis andersenii</name>
    <name type="common">Cryptophyte alga</name>
    <dbReference type="NCBI Taxonomy" id="464988"/>
    <lineage>
        <taxon>Eukaryota</taxon>
        <taxon>Cryptophyceae</taxon>
        <taxon>Cryptomonadales</taxon>
        <taxon>Hemiselmidaceae</taxon>
        <taxon>Hemiselmis</taxon>
    </lineage>
</organism>
<sequence length="113" mass="12088">MSHEGLVTTEVLTPRGGIASAWWERAGCFEGGLCTLRAAREAMEDNLSCKSVASGRDIVPRFRRILFASSRAALSLSDAEAPPPPPAPCPRCSVEEKVPPARLSCNSPDFVGF</sequence>